<dbReference type="Gene3D" id="1.20.120.530">
    <property type="entry name" value="GntR ligand-binding domain-like"/>
    <property type="match status" value="1"/>
</dbReference>
<keyword evidence="1" id="KW-0805">Transcription regulation</keyword>
<dbReference type="InterPro" id="IPR036388">
    <property type="entry name" value="WH-like_DNA-bd_sf"/>
</dbReference>
<dbReference type="InterPro" id="IPR008920">
    <property type="entry name" value="TF_FadR/GntR_C"/>
</dbReference>
<keyword evidence="2" id="KW-0238">DNA-binding</keyword>
<evidence type="ECO:0000256" key="2">
    <source>
        <dbReference type="ARBA" id="ARBA00023125"/>
    </source>
</evidence>
<name>A0A510HM54_9ACTN</name>
<evidence type="ECO:0000256" key="3">
    <source>
        <dbReference type="ARBA" id="ARBA00023163"/>
    </source>
</evidence>
<dbReference type="RefSeq" id="WP_172620889.1">
    <property type="nucleotide sequence ID" value="NZ_AP019791.1"/>
</dbReference>
<evidence type="ECO:0000256" key="1">
    <source>
        <dbReference type="ARBA" id="ARBA00023015"/>
    </source>
</evidence>
<dbReference type="Pfam" id="PF00392">
    <property type="entry name" value="GntR"/>
    <property type="match status" value="1"/>
</dbReference>
<dbReference type="Gene3D" id="1.10.10.10">
    <property type="entry name" value="Winged helix-like DNA-binding domain superfamily/Winged helix DNA-binding domain"/>
    <property type="match status" value="1"/>
</dbReference>
<keyword evidence="3" id="KW-0804">Transcription</keyword>
<dbReference type="EMBL" id="AP019791">
    <property type="protein sequence ID" value="BBL81062.1"/>
    <property type="molecule type" value="Genomic_DNA"/>
</dbReference>
<dbReference type="InterPro" id="IPR036390">
    <property type="entry name" value="WH_DNA-bd_sf"/>
</dbReference>
<gene>
    <name evidence="5" type="ORF">RxyAA322_29160</name>
</gene>
<dbReference type="AlphaFoldDB" id="A0A510HM54"/>
<dbReference type="PANTHER" id="PTHR43537">
    <property type="entry name" value="TRANSCRIPTIONAL REGULATOR, GNTR FAMILY"/>
    <property type="match status" value="1"/>
</dbReference>
<reference evidence="5" key="1">
    <citation type="journal article" date="2019" name="Microbiol. Resour. Announc.">
        <title>Complete Genome Sequence of Rubrobacter xylanophilus Strain AA3-22, Isolated from Arima Onsen in Japan.</title>
        <authorList>
            <person name="Tomariguchi N."/>
            <person name="Miyazaki K."/>
        </authorList>
    </citation>
    <scope>NUCLEOTIDE SEQUENCE [LARGE SCALE GENOMIC DNA]</scope>
    <source>
        <strain evidence="5">AA3-22</strain>
    </source>
</reference>
<dbReference type="SUPFAM" id="SSF48008">
    <property type="entry name" value="GntR ligand-binding domain-like"/>
    <property type="match status" value="1"/>
</dbReference>
<dbReference type="SUPFAM" id="SSF46785">
    <property type="entry name" value="Winged helix' DNA-binding domain"/>
    <property type="match status" value="1"/>
</dbReference>
<dbReference type="Proteomes" id="UP000318065">
    <property type="component" value="Chromosome"/>
</dbReference>
<organism evidence="5 6">
    <name type="scientific">Rubrobacter xylanophilus</name>
    <dbReference type="NCBI Taxonomy" id="49319"/>
    <lineage>
        <taxon>Bacteria</taxon>
        <taxon>Bacillati</taxon>
        <taxon>Actinomycetota</taxon>
        <taxon>Rubrobacteria</taxon>
        <taxon>Rubrobacterales</taxon>
        <taxon>Rubrobacteraceae</taxon>
        <taxon>Rubrobacter</taxon>
    </lineage>
</organism>
<feature type="domain" description="HTH gntR-type" evidence="4">
    <location>
        <begin position="14"/>
        <end position="82"/>
    </location>
</feature>
<dbReference type="InterPro" id="IPR011711">
    <property type="entry name" value="GntR_C"/>
</dbReference>
<evidence type="ECO:0000259" key="4">
    <source>
        <dbReference type="PROSITE" id="PS50949"/>
    </source>
</evidence>
<dbReference type="PANTHER" id="PTHR43537:SF5">
    <property type="entry name" value="UXU OPERON TRANSCRIPTIONAL REGULATOR"/>
    <property type="match status" value="1"/>
</dbReference>
<evidence type="ECO:0000313" key="5">
    <source>
        <dbReference type="EMBL" id="BBL81062.1"/>
    </source>
</evidence>
<evidence type="ECO:0000313" key="6">
    <source>
        <dbReference type="Proteomes" id="UP000318065"/>
    </source>
</evidence>
<proteinExistence type="predicted"/>
<sequence>MTKGGSGREGVRAFRLSAGLADRLRRRILGGEFGPGGRLPGNRELAAAYGVGVGSVREAIRELDAEGLVEVRPGSGTYVSRDLRTSWPSGGERPLDREQVEELIEAREVLEPRLAELAARRASAEQVEGLWRALERMQESISDPPAFAEADVGLHMAIAEAVGNRFLMKATADIRALLRRDMELSAEVGIRRAGTLQFSVDSHRRLVAAIAAGEPEKAARIMSSILRRNRGFVTGLYSGGMAAEGSGEF</sequence>
<keyword evidence="6" id="KW-1185">Reference proteome</keyword>
<dbReference type="SMART" id="SM00895">
    <property type="entry name" value="FCD"/>
    <property type="match status" value="1"/>
</dbReference>
<dbReference type="PRINTS" id="PR00035">
    <property type="entry name" value="HTHGNTR"/>
</dbReference>
<dbReference type="SMART" id="SM00345">
    <property type="entry name" value="HTH_GNTR"/>
    <property type="match status" value="1"/>
</dbReference>
<dbReference type="GO" id="GO:0003677">
    <property type="term" value="F:DNA binding"/>
    <property type="evidence" value="ECO:0007669"/>
    <property type="project" value="UniProtKB-KW"/>
</dbReference>
<dbReference type="PROSITE" id="PS50949">
    <property type="entry name" value="HTH_GNTR"/>
    <property type="match status" value="1"/>
</dbReference>
<dbReference type="GO" id="GO:0003700">
    <property type="term" value="F:DNA-binding transcription factor activity"/>
    <property type="evidence" value="ECO:0007669"/>
    <property type="project" value="InterPro"/>
</dbReference>
<dbReference type="CDD" id="cd07377">
    <property type="entry name" value="WHTH_GntR"/>
    <property type="match status" value="1"/>
</dbReference>
<accession>A0A510HM54</accession>
<dbReference type="Pfam" id="PF07729">
    <property type="entry name" value="FCD"/>
    <property type="match status" value="1"/>
</dbReference>
<dbReference type="InterPro" id="IPR000524">
    <property type="entry name" value="Tscrpt_reg_HTH_GntR"/>
</dbReference>
<protein>
    <submittedName>
        <fullName evidence="5">Transcriptional regulator</fullName>
    </submittedName>
</protein>